<dbReference type="SUPFAM" id="SSF46785">
    <property type="entry name" value="Winged helix' DNA-binding domain"/>
    <property type="match status" value="1"/>
</dbReference>
<evidence type="ECO:0000313" key="5">
    <source>
        <dbReference type="EMBL" id="GFZ30835.1"/>
    </source>
</evidence>
<keyword evidence="3" id="KW-0804">Transcription</keyword>
<dbReference type="RefSeq" id="WP_206868899.1">
    <property type="nucleotide sequence ID" value="NZ_BMBA01000001.1"/>
</dbReference>
<accession>A0ABQ1E7T0</accession>
<evidence type="ECO:0000259" key="4">
    <source>
        <dbReference type="SMART" id="SM00347"/>
    </source>
</evidence>
<dbReference type="InterPro" id="IPR000835">
    <property type="entry name" value="HTH_MarR-typ"/>
</dbReference>
<dbReference type="Proteomes" id="UP000663802">
    <property type="component" value="Unassembled WGS sequence"/>
</dbReference>
<protein>
    <recommendedName>
        <fullName evidence="4">HTH marR-type domain-containing protein</fullName>
    </recommendedName>
</protein>
<gene>
    <name evidence="5" type="ORF">CSC2_13610</name>
</gene>
<evidence type="ECO:0000256" key="1">
    <source>
        <dbReference type="ARBA" id="ARBA00023015"/>
    </source>
</evidence>
<feature type="domain" description="HTH marR-type" evidence="4">
    <location>
        <begin position="57"/>
        <end position="155"/>
    </location>
</feature>
<dbReference type="Pfam" id="PF12802">
    <property type="entry name" value="MarR_2"/>
    <property type="match status" value="1"/>
</dbReference>
<evidence type="ECO:0000256" key="2">
    <source>
        <dbReference type="ARBA" id="ARBA00023125"/>
    </source>
</evidence>
<sequence length="179" mass="20612">MSNLSDNYKDLNSNENKEKLIKEIRMQFSNTVARHASEEDDEKKWLLENCNSTVNAEILQEISGIGLHVLDAIGRFEPVNSITISKETAIPKGTVSKIIKKLISKKLIIKTPLPNNKKESNFYITPLGKELFELHEALHKQIDSGINSFLKKYDHTELQFLIRFLKDFQEVTWANEDTH</sequence>
<comment type="caution">
    <text evidence="5">The sequence shown here is derived from an EMBL/GenBank/DDBJ whole genome shotgun (WGS) entry which is preliminary data.</text>
</comment>
<dbReference type="PANTHER" id="PTHR35790:SF4">
    <property type="entry name" value="HTH-TYPE TRANSCRIPTIONAL REGULATOR PCHR"/>
    <property type="match status" value="1"/>
</dbReference>
<dbReference type="PANTHER" id="PTHR35790">
    <property type="entry name" value="HTH-TYPE TRANSCRIPTIONAL REGULATOR PCHR"/>
    <property type="match status" value="1"/>
</dbReference>
<proteinExistence type="predicted"/>
<reference evidence="5 6" key="1">
    <citation type="journal article" date="2021" name="Int. J. Syst. Evol. Microbiol.">
        <title>Clostridium zeae sp. nov., isolated from corn silage.</title>
        <authorList>
            <person name="Kobayashi H."/>
            <person name="Tanizawa Y."/>
            <person name="Yagura M."/>
            <person name="Sakamoto M."/>
            <person name="Ohkuma M."/>
            <person name="Tohno M."/>
        </authorList>
    </citation>
    <scope>NUCLEOTIDE SEQUENCE [LARGE SCALE GENOMIC DNA]</scope>
    <source>
        <strain evidence="5 6">CSC2</strain>
    </source>
</reference>
<dbReference type="Gene3D" id="1.10.10.10">
    <property type="entry name" value="Winged helix-like DNA-binding domain superfamily/Winged helix DNA-binding domain"/>
    <property type="match status" value="1"/>
</dbReference>
<evidence type="ECO:0000313" key="6">
    <source>
        <dbReference type="Proteomes" id="UP000663802"/>
    </source>
</evidence>
<keyword evidence="1" id="KW-0805">Transcription regulation</keyword>
<name>A0ABQ1E7T0_9CLOT</name>
<dbReference type="InterPro" id="IPR036388">
    <property type="entry name" value="WH-like_DNA-bd_sf"/>
</dbReference>
<keyword evidence="6" id="KW-1185">Reference proteome</keyword>
<dbReference type="InterPro" id="IPR052067">
    <property type="entry name" value="Metal_resp_HTH_trans_reg"/>
</dbReference>
<organism evidence="5 6">
    <name type="scientific">Clostridium zeae</name>
    <dbReference type="NCBI Taxonomy" id="2759022"/>
    <lineage>
        <taxon>Bacteria</taxon>
        <taxon>Bacillati</taxon>
        <taxon>Bacillota</taxon>
        <taxon>Clostridia</taxon>
        <taxon>Eubacteriales</taxon>
        <taxon>Clostridiaceae</taxon>
        <taxon>Clostridium</taxon>
    </lineage>
</organism>
<keyword evidence="2" id="KW-0238">DNA-binding</keyword>
<dbReference type="SMART" id="SM00347">
    <property type="entry name" value="HTH_MARR"/>
    <property type="match status" value="1"/>
</dbReference>
<evidence type="ECO:0000256" key="3">
    <source>
        <dbReference type="ARBA" id="ARBA00023163"/>
    </source>
</evidence>
<dbReference type="EMBL" id="BMBA01000001">
    <property type="protein sequence ID" value="GFZ30835.1"/>
    <property type="molecule type" value="Genomic_DNA"/>
</dbReference>
<dbReference type="InterPro" id="IPR036390">
    <property type="entry name" value="WH_DNA-bd_sf"/>
</dbReference>